<dbReference type="PANTHER" id="PTHR34584">
    <property type="entry name" value="NA(+)/H(+) ANTIPORTER SUBUNIT E1"/>
    <property type="match status" value="1"/>
</dbReference>
<dbReference type="Pfam" id="PF01899">
    <property type="entry name" value="MNHE"/>
    <property type="match status" value="1"/>
</dbReference>
<gene>
    <name evidence="7" type="ORF">ACFOD4_03725</name>
</gene>
<protein>
    <submittedName>
        <fullName evidence="7">Na+/H+ antiporter subunit E</fullName>
    </submittedName>
</protein>
<evidence type="ECO:0000256" key="4">
    <source>
        <dbReference type="ARBA" id="ARBA00022692"/>
    </source>
</evidence>
<evidence type="ECO:0000256" key="2">
    <source>
        <dbReference type="ARBA" id="ARBA00006228"/>
    </source>
</evidence>
<dbReference type="InterPro" id="IPR002758">
    <property type="entry name" value="Cation_antiport_E"/>
</dbReference>
<evidence type="ECO:0000256" key="6">
    <source>
        <dbReference type="ARBA" id="ARBA00023136"/>
    </source>
</evidence>
<accession>A0ABV7FUX6</accession>
<keyword evidence="6" id="KW-0472">Membrane</keyword>
<evidence type="ECO:0000313" key="8">
    <source>
        <dbReference type="Proteomes" id="UP001595593"/>
    </source>
</evidence>
<keyword evidence="3" id="KW-1003">Cell membrane</keyword>
<comment type="subcellular location">
    <subcellularLocation>
        <location evidence="1">Cell membrane</location>
        <topology evidence="1">Multi-pass membrane protein</topology>
    </subcellularLocation>
</comment>
<organism evidence="7 8">
    <name type="scientific">Teichococcus globiformis</name>
    <dbReference type="NCBI Taxonomy" id="2307229"/>
    <lineage>
        <taxon>Bacteria</taxon>
        <taxon>Pseudomonadati</taxon>
        <taxon>Pseudomonadota</taxon>
        <taxon>Alphaproteobacteria</taxon>
        <taxon>Acetobacterales</taxon>
        <taxon>Roseomonadaceae</taxon>
        <taxon>Roseomonas</taxon>
    </lineage>
</organism>
<proteinExistence type="inferred from homology"/>
<keyword evidence="5" id="KW-1133">Transmembrane helix</keyword>
<keyword evidence="4" id="KW-0812">Transmembrane</keyword>
<evidence type="ECO:0000313" key="7">
    <source>
        <dbReference type="EMBL" id="MFC3124158.1"/>
    </source>
</evidence>
<evidence type="ECO:0000256" key="5">
    <source>
        <dbReference type="ARBA" id="ARBA00022989"/>
    </source>
</evidence>
<evidence type="ECO:0000256" key="3">
    <source>
        <dbReference type="ARBA" id="ARBA00022475"/>
    </source>
</evidence>
<dbReference type="EMBL" id="JBHRTN010000004">
    <property type="protein sequence ID" value="MFC3124158.1"/>
    <property type="molecule type" value="Genomic_DNA"/>
</dbReference>
<name>A0ABV7FUX6_9PROT</name>
<dbReference type="PANTHER" id="PTHR34584:SF1">
    <property type="entry name" value="NA(+)_H(+) ANTIPORTER SUBUNIT E1"/>
    <property type="match status" value="1"/>
</dbReference>
<keyword evidence="8" id="KW-1185">Reference proteome</keyword>
<dbReference type="Proteomes" id="UP001595593">
    <property type="component" value="Unassembled WGS sequence"/>
</dbReference>
<comment type="caution">
    <text evidence="7">The sequence shown here is derived from an EMBL/GenBank/DDBJ whole genome shotgun (WGS) entry which is preliminary data.</text>
</comment>
<evidence type="ECO:0000256" key="1">
    <source>
        <dbReference type="ARBA" id="ARBA00004651"/>
    </source>
</evidence>
<reference evidence="8" key="1">
    <citation type="journal article" date="2019" name="Int. J. Syst. Evol. Microbiol.">
        <title>The Global Catalogue of Microorganisms (GCM) 10K type strain sequencing project: providing services to taxonomists for standard genome sequencing and annotation.</title>
        <authorList>
            <consortium name="The Broad Institute Genomics Platform"/>
            <consortium name="The Broad Institute Genome Sequencing Center for Infectious Disease"/>
            <person name="Wu L."/>
            <person name="Ma J."/>
        </authorList>
    </citation>
    <scope>NUCLEOTIDE SEQUENCE [LARGE SCALE GENOMIC DNA]</scope>
    <source>
        <strain evidence="8">KCTC 52094</strain>
    </source>
</reference>
<comment type="similarity">
    <text evidence="2">Belongs to the CPA3 antiporters (TC 2.A.63) subunit E family.</text>
</comment>
<dbReference type="RefSeq" id="WP_379594443.1">
    <property type="nucleotide sequence ID" value="NZ_JBHRTN010000004.1"/>
</dbReference>
<sequence length="113" mass="11914">MTPELLSRAGAAVALVLVFLWELAVASVTVAAAAFARNPSTASAILAVPIHLRTDLGIATLANLTSLTPGTCSLHVSEDRRTLYVHVLDASDQDAVMSGIKSTFEARIRRIEG</sequence>